<proteinExistence type="predicted"/>
<protein>
    <submittedName>
        <fullName evidence="1">Uncharacterized protein</fullName>
    </submittedName>
</protein>
<organism evidence="1">
    <name type="scientific">marine sediment metagenome</name>
    <dbReference type="NCBI Taxonomy" id="412755"/>
    <lineage>
        <taxon>unclassified sequences</taxon>
        <taxon>metagenomes</taxon>
        <taxon>ecological metagenomes</taxon>
    </lineage>
</organism>
<gene>
    <name evidence="1" type="ORF">LCGC14_2261890</name>
</gene>
<comment type="caution">
    <text evidence="1">The sequence shown here is derived from an EMBL/GenBank/DDBJ whole genome shotgun (WGS) entry which is preliminary data.</text>
</comment>
<dbReference type="EMBL" id="LAZR01031078">
    <property type="protein sequence ID" value="KKL54787.1"/>
    <property type="molecule type" value="Genomic_DNA"/>
</dbReference>
<evidence type="ECO:0000313" key="1">
    <source>
        <dbReference type="EMBL" id="KKL54787.1"/>
    </source>
</evidence>
<sequence>AVSGDGAFGTAIKVMGSADTPVIAGRTKFDLHRIHVLSCDQATVYYIRFIFGSGNDADVEEAAGRYTDVPYIREAANGRGAPIEIRMTEIAVGRKHWVKVKNVTNLGTLDFIVGLHEYPYSEP</sequence>
<feature type="non-terminal residue" evidence="1">
    <location>
        <position position="1"/>
    </location>
</feature>
<dbReference type="AlphaFoldDB" id="A0A0F9FUJ1"/>
<accession>A0A0F9FUJ1</accession>
<name>A0A0F9FUJ1_9ZZZZ</name>
<reference evidence="1" key="1">
    <citation type="journal article" date="2015" name="Nature">
        <title>Complex archaea that bridge the gap between prokaryotes and eukaryotes.</title>
        <authorList>
            <person name="Spang A."/>
            <person name="Saw J.H."/>
            <person name="Jorgensen S.L."/>
            <person name="Zaremba-Niedzwiedzka K."/>
            <person name="Martijn J."/>
            <person name="Lind A.E."/>
            <person name="van Eijk R."/>
            <person name="Schleper C."/>
            <person name="Guy L."/>
            <person name="Ettema T.J."/>
        </authorList>
    </citation>
    <scope>NUCLEOTIDE SEQUENCE</scope>
</reference>